<proteinExistence type="predicted"/>
<organism evidence="1 2">
    <name type="scientific">Moniliophthora roreri</name>
    <name type="common">Frosty pod rot fungus</name>
    <name type="synonym">Monilia roreri</name>
    <dbReference type="NCBI Taxonomy" id="221103"/>
    <lineage>
        <taxon>Eukaryota</taxon>
        <taxon>Fungi</taxon>
        <taxon>Dikarya</taxon>
        <taxon>Basidiomycota</taxon>
        <taxon>Agaricomycotina</taxon>
        <taxon>Agaricomycetes</taxon>
        <taxon>Agaricomycetidae</taxon>
        <taxon>Agaricales</taxon>
        <taxon>Marasmiineae</taxon>
        <taxon>Marasmiaceae</taxon>
        <taxon>Moniliophthora</taxon>
    </lineage>
</organism>
<gene>
    <name evidence="1" type="ORF">WG66_15397</name>
</gene>
<comment type="caution">
    <text evidence="1">The sequence shown here is derived from an EMBL/GenBank/DDBJ whole genome shotgun (WGS) entry which is preliminary data.</text>
</comment>
<dbReference type="Proteomes" id="UP000054988">
    <property type="component" value="Unassembled WGS sequence"/>
</dbReference>
<dbReference type="AlphaFoldDB" id="A0A0W0F6Q6"/>
<protein>
    <submittedName>
        <fullName evidence="1">Uncharacterized protein</fullName>
    </submittedName>
</protein>
<sequence length="20" mass="2354">MFGDAMIKWIRITAVEHYTA</sequence>
<dbReference type="EMBL" id="LATX01002270">
    <property type="protein sequence ID" value="KTB32022.1"/>
    <property type="molecule type" value="Genomic_DNA"/>
</dbReference>
<reference evidence="1 2" key="1">
    <citation type="submission" date="2015-12" db="EMBL/GenBank/DDBJ databases">
        <title>Draft genome sequence of Moniliophthora roreri, the causal agent of frosty pod rot of cacao.</title>
        <authorList>
            <person name="Aime M.C."/>
            <person name="Diaz-Valderrama J.R."/>
            <person name="Kijpornyongpan T."/>
            <person name="Phillips-Mora W."/>
        </authorList>
    </citation>
    <scope>NUCLEOTIDE SEQUENCE [LARGE SCALE GENOMIC DNA]</scope>
    <source>
        <strain evidence="1 2">MCA 2952</strain>
    </source>
</reference>
<accession>A0A0W0F6Q6</accession>
<evidence type="ECO:0000313" key="1">
    <source>
        <dbReference type="EMBL" id="KTB32022.1"/>
    </source>
</evidence>
<evidence type="ECO:0000313" key="2">
    <source>
        <dbReference type="Proteomes" id="UP000054988"/>
    </source>
</evidence>
<name>A0A0W0F6Q6_MONRR</name>